<dbReference type="EMBL" id="CAJA01000136">
    <property type="protein sequence ID" value="CCH72989.1"/>
    <property type="molecule type" value="Genomic_DNA"/>
</dbReference>
<accession>W6K3A9</accession>
<dbReference type="Pfam" id="PF01810">
    <property type="entry name" value="LysE"/>
    <property type="match status" value="1"/>
</dbReference>
<dbReference type="RefSeq" id="WP_048698450.1">
    <property type="nucleotide sequence ID" value="NZ_HG764815.1"/>
</dbReference>
<sequence>MDSPWSAALTGMLTGAALIIAIGAQNAYVLRQGIKRSHVLPIVAICALSDAVLIAAGVGGMGAIVAAAPGLITAIKWVGAVFLVGYGVLAARRALHGEHLDVAGGLGPTSLKAAVLTALAFTWLNPHVYLDTLVFLGSVATSHAERRWWFWAGASAASVIWFSGLGFGARLLGPLFAKPGAWRVLDGVIAAVMVTLGVSLAAG</sequence>
<reference evidence="7 8" key="1">
    <citation type="journal article" date="2013" name="ISME J.">
        <title>A metabolic model for members of the genus Tetrasphaera involved in enhanced biological phosphorus removal.</title>
        <authorList>
            <person name="Kristiansen R."/>
            <person name="Nguyen H.T.T."/>
            <person name="Saunders A.M."/>
            <person name="Nielsen J.L."/>
            <person name="Wimmer R."/>
            <person name="Le V.Q."/>
            <person name="McIlroy S.J."/>
            <person name="Petrovski S."/>
            <person name="Seviour R.J."/>
            <person name="Calteau A."/>
            <person name="Nielsen K.L."/>
            <person name="Nielsen P.H."/>
        </authorList>
    </citation>
    <scope>NUCLEOTIDE SEQUENCE [LARGE SCALE GENOMIC DNA]</scope>
    <source>
        <strain evidence="7 8">Ben110</strain>
    </source>
</reference>
<comment type="subcellular location">
    <subcellularLocation>
        <location evidence="1">Cell membrane</location>
        <topology evidence="1">Multi-pass membrane protein</topology>
    </subcellularLocation>
</comment>
<feature type="transmembrane region" description="Helical" evidence="6">
    <location>
        <begin position="148"/>
        <end position="172"/>
    </location>
</feature>
<dbReference type="PANTHER" id="PTHR30086">
    <property type="entry name" value="ARGININE EXPORTER PROTEIN ARGO"/>
    <property type="match status" value="1"/>
</dbReference>
<evidence type="ECO:0000256" key="3">
    <source>
        <dbReference type="ARBA" id="ARBA00022692"/>
    </source>
</evidence>
<dbReference type="AlphaFoldDB" id="W6K3A9"/>
<dbReference type="Proteomes" id="UP000035763">
    <property type="component" value="Unassembled WGS sequence"/>
</dbReference>
<dbReference type="PANTHER" id="PTHR30086:SF20">
    <property type="entry name" value="ARGININE EXPORTER PROTEIN ARGO-RELATED"/>
    <property type="match status" value="1"/>
</dbReference>
<protein>
    <recommendedName>
        <fullName evidence="9">Amino acid transporter</fullName>
    </recommendedName>
</protein>
<dbReference type="InterPro" id="IPR001123">
    <property type="entry name" value="LeuE-type"/>
</dbReference>
<keyword evidence="8" id="KW-1185">Reference proteome</keyword>
<gene>
    <name evidence="7" type="ORF">BN11_2200007</name>
</gene>
<feature type="transmembrane region" description="Helical" evidence="6">
    <location>
        <begin position="74"/>
        <end position="91"/>
    </location>
</feature>
<comment type="caution">
    <text evidence="7">The sequence shown here is derived from an EMBL/GenBank/DDBJ whole genome shotgun (WGS) entry which is preliminary data.</text>
</comment>
<feature type="transmembrane region" description="Helical" evidence="6">
    <location>
        <begin position="42"/>
        <end position="68"/>
    </location>
</feature>
<keyword evidence="4 6" id="KW-1133">Transmembrane helix</keyword>
<dbReference type="GO" id="GO:0005886">
    <property type="term" value="C:plasma membrane"/>
    <property type="evidence" value="ECO:0007669"/>
    <property type="project" value="UniProtKB-SubCell"/>
</dbReference>
<evidence type="ECO:0000256" key="1">
    <source>
        <dbReference type="ARBA" id="ARBA00004651"/>
    </source>
</evidence>
<evidence type="ECO:0000313" key="8">
    <source>
        <dbReference type="Proteomes" id="UP000035763"/>
    </source>
</evidence>
<dbReference type="OrthoDB" id="5638726at2"/>
<evidence type="ECO:0000313" key="7">
    <source>
        <dbReference type="EMBL" id="CCH72989.1"/>
    </source>
</evidence>
<organism evidence="7 8">
    <name type="scientific">Nostocoides australiense Ben110</name>
    <dbReference type="NCBI Taxonomy" id="1193182"/>
    <lineage>
        <taxon>Bacteria</taxon>
        <taxon>Bacillati</taxon>
        <taxon>Actinomycetota</taxon>
        <taxon>Actinomycetes</taxon>
        <taxon>Micrococcales</taxon>
        <taxon>Intrasporangiaceae</taxon>
        <taxon>Nostocoides</taxon>
    </lineage>
</organism>
<feature type="transmembrane region" description="Helical" evidence="6">
    <location>
        <begin position="6"/>
        <end position="30"/>
    </location>
</feature>
<feature type="transmembrane region" description="Helical" evidence="6">
    <location>
        <begin position="184"/>
        <end position="202"/>
    </location>
</feature>
<name>W6K3A9_9MICO</name>
<evidence type="ECO:0000256" key="6">
    <source>
        <dbReference type="SAM" id="Phobius"/>
    </source>
</evidence>
<dbReference type="STRING" id="1193182.BN11_2200007"/>
<keyword evidence="2" id="KW-1003">Cell membrane</keyword>
<dbReference type="GO" id="GO:0015171">
    <property type="term" value="F:amino acid transmembrane transporter activity"/>
    <property type="evidence" value="ECO:0007669"/>
    <property type="project" value="TreeGrafter"/>
</dbReference>
<evidence type="ECO:0000256" key="4">
    <source>
        <dbReference type="ARBA" id="ARBA00022989"/>
    </source>
</evidence>
<evidence type="ECO:0000256" key="5">
    <source>
        <dbReference type="ARBA" id="ARBA00023136"/>
    </source>
</evidence>
<keyword evidence="3 6" id="KW-0812">Transmembrane</keyword>
<proteinExistence type="predicted"/>
<evidence type="ECO:0008006" key="9">
    <source>
        <dbReference type="Google" id="ProtNLM"/>
    </source>
</evidence>
<keyword evidence="5 6" id="KW-0472">Membrane</keyword>
<evidence type="ECO:0000256" key="2">
    <source>
        <dbReference type="ARBA" id="ARBA00022475"/>
    </source>
</evidence>